<gene>
    <name evidence="8" type="ORF">J4709_40975</name>
</gene>
<feature type="transmembrane region" description="Helical" evidence="7">
    <location>
        <begin position="141"/>
        <end position="164"/>
    </location>
</feature>
<evidence type="ECO:0000256" key="4">
    <source>
        <dbReference type="ARBA" id="ARBA00022989"/>
    </source>
</evidence>
<evidence type="ECO:0000256" key="2">
    <source>
        <dbReference type="ARBA" id="ARBA00022475"/>
    </source>
</evidence>
<keyword evidence="3 7" id="KW-0812">Transmembrane</keyword>
<keyword evidence="5 7" id="KW-0472">Membrane</keyword>
<dbReference type="Pfam" id="PF13520">
    <property type="entry name" value="AA_permease_2"/>
    <property type="match status" value="1"/>
</dbReference>
<accession>A0ABS3S4N8</accession>
<keyword evidence="2" id="KW-1003">Cell membrane</keyword>
<proteinExistence type="predicted"/>
<evidence type="ECO:0000256" key="1">
    <source>
        <dbReference type="ARBA" id="ARBA00004651"/>
    </source>
</evidence>
<dbReference type="EMBL" id="JAGEPF010000031">
    <property type="protein sequence ID" value="MBO2463961.1"/>
    <property type="molecule type" value="Genomic_DNA"/>
</dbReference>
<evidence type="ECO:0000256" key="6">
    <source>
        <dbReference type="SAM" id="MobiDB-lite"/>
    </source>
</evidence>
<comment type="caution">
    <text evidence="8">The sequence shown here is derived from an EMBL/GenBank/DDBJ whole genome shotgun (WGS) entry which is preliminary data.</text>
</comment>
<feature type="transmembrane region" description="Helical" evidence="7">
    <location>
        <begin position="32"/>
        <end position="51"/>
    </location>
</feature>
<feature type="compositionally biased region" description="Basic residues" evidence="6">
    <location>
        <begin position="261"/>
        <end position="274"/>
    </location>
</feature>
<dbReference type="Gene3D" id="1.20.1740.10">
    <property type="entry name" value="Amino acid/polyamine transporter I"/>
    <property type="match status" value="1"/>
</dbReference>
<feature type="transmembrane region" description="Helical" evidence="7">
    <location>
        <begin position="184"/>
        <end position="205"/>
    </location>
</feature>
<feature type="region of interest" description="Disordered" evidence="6">
    <location>
        <begin position="258"/>
        <end position="277"/>
    </location>
</feature>
<evidence type="ECO:0000256" key="5">
    <source>
        <dbReference type="ARBA" id="ARBA00023136"/>
    </source>
</evidence>
<name>A0ABS3S4N8_9ACTN</name>
<keyword evidence="9" id="KW-1185">Reference proteome</keyword>
<evidence type="ECO:0000256" key="7">
    <source>
        <dbReference type="SAM" id="Phobius"/>
    </source>
</evidence>
<protein>
    <submittedName>
        <fullName evidence="8">APC family permease</fullName>
    </submittedName>
</protein>
<evidence type="ECO:0000313" key="8">
    <source>
        <dbReference type="EMBL" id="MBO2463961.1"/>
    </source>
</evidence>
<reference evidence="8 9" key="1">
    <citation type="submission" date="2021-03" db="EMBL/GenBank/DDBJ databases">
        <title>Actinomadura violae sp. nov., isolated from lichen in Thailand.</title>
        <authorList>
            <person name="Kanchanasin P."/>
            <person name="Saeng-In P."/>
            <person name="Phongsopitanun W."/>
            <person name="Yuki M."/>
            <person name="Kudo T."/>
            <person name="Ohkuma M."/>
            <person name="Tanasupawat S."/>
        </authorList>
    </citation>
    <scope>NUCLEOTIDE SEQUENCE [LARGE SCALE GENOMIC DNA]</scope>
    <source>
        <strain evidence="8 9">LCR2-06</strain>
    </source>
</reference>
<dbReference type="InterPro" id="IPR050367">
    <property type="entry name" value="APC_superfamily"/>
</dbReference>
<evidence type="ECO:0000313" key="9">
    <source>
        <dbReference type="Proteomes" id="UP000680206"/>
    </source>
</evidence>
<dbReference type="InterPro" id="IPR002293">
    <property type="entry name" value="AA/rel_permease1"/>
</dbReference>
<organism evidence="8 9">
    <name type="scientific">Actinomadura violacea</name>
    <dbReference type="NCBI Taxonomy" id="2819934"/>
    <lineage>
        <taxon>Bacteria</taxon>
        <taxon>Bacillati</taxon>
        <taxon>Actinomycetota</taxon>
        <taxon>Actinomycetes</taxon>
        <taxon>Streptosporangiales</taxon>
        <taxon>Thermomonosporaceae</taxon>
        <taxon>Actinomadura</taxon>
    </lineage>
</organism>
<sequence>MDAAAFSIGLIGPVGAMAVNGVGAAGILGSGAAWAFIFALLGVALVAYGFIHLSRHIAHGGSVYGLVGVTIGPRTGFVAGGALAFAYLTIGAGSTIAIGMYLGQALREMGLGEPDWLLVGLVSVAIVGALSFTEMRVVTKALLVVEFLGAALVIILALVIFVRLGTGGGPQGQHFTWDVLKLPAGVDTSAIGAAAVFGFLAFAGFEGAASLGEETINPKREVPRAIIIAVAVVAAFYLLTVIAQTPRRIGARVLRTDPGVRGHHRGPNGGRRRSCGATGPAAAIASVRCRRVRLFE</sequence>
<feature type="transmembrane region" description="Helical" evidence="7">
    <location>
        <begin position="115"/>
        <end position="135"/>
    </location>
</feature>
<feature type="transmembrane region" description="Helical" evidence="7">
    <location>
        <begin position="225"/>
        <end position="243"/>
    </location>
</feature>
<comment type="subcellular location">
    <subcellularLocation>
        <location evidence="1">Cell membrane</location>
        <topology evidence="1">Multi-pass membrane protein</topology>
    </subcellularLocation>
</comment>
<feature type="transmembrane region" description="Helical" evidence="7">
    <location>
        <begin position="85"/>
        <end position="103"/>
    </location>
</feature>
<evidence type="ECO:0000256" key="3">
    <source>
        <dbReference type="ARBA" id="ARBA00022692"/>
    </source>
</evidence>
<dbReference type="PANTHER" id="PTHR42770:SF7">
    <property type="entry name" value="MEMBRANE PROTEIN"/>
    <property type="match status" value="1"/>
</dbReference>
<dbReference type="RefSeq" id="WP_208250058.1">
    <property type="nucleotide sequence ID" value="NZ_JAGEPF010000031.1"/>
</dbReference>
<dbReference type="PANTHER" id="PTHR42770">
    <property type="entry name" value="AMINO ACID TRANSPORTER-RELATED"/>
    <property type="match status" value="1"/>
</dbReference>
<dbReference type="Proteomes" id="UP000680206">
    <property type="component" value="Unassembled WGS sequence"/>
</dbReference>
<keyword evidence="4 7" id="KW-1133">Transmembrane helix</keyword>